<dbReference type="Proteomes" id="UP000184226">
    <property type="component" value="Unassembled WGS sequence"/>
</dbReference>
<dbReference type="InterPro" id="IPR054828">
    <property type="entry name" value="Vit_B12_bind_prot"/>
</dbReference>
<evidence type="ECO:0000256" key="2">
    <source>
        <dbReference type="SAM" id="SignalP"/>
    </source>
</evidence>
<dbReference type="PROSITE" id="PS51257">
    <property type="entry name" value="PROKAR_LIPOPROTEIN"/>
    <property type="match status" value="1"/>
</dbReference>
<organism evidence="4 5">
    <name type="scientific">Pollutimonas bauzanensis</name>
    <dbReference type="NCBI Taxonomy" id="658167"/>
    <lineage>
        <taxon>Bacteria</taxon>
        <taxon>Pseudomonadati</taxon>
        <taxon>Pseudomonadota</taxon>
        <taxon>Betaproteobacteria</taxon>
        <taxon>Burkholderiales</taxon>
        <taxon>Alcaligenaceae</taxon>
        <taxon>Pollutimonas</taxon>
    </lineage>
</organism>
<dbReference type="InterPro" id="IPR050902">
    <property type="entry name" value="ABC_Transporter_SBP"/>
</dbReference>
<dbReference type="STRING" id="658167.SAMN04488135_11158"/>
<accession>A0A1M5YXZ3</accession>
<feature type="signal peptide" evidence="2">
    <location>
        <begin position="1"/>
        <end position="20"/>
    </location>
</feature>
<dbReference type="PANTHER" id="PTHR30535">
    <property type="entry name" value="VITAMIN B12-BINDING PROTEIN"/>
    <property type="match status" value="1"/>
</dbReference>
<dbReference type="InterPro" id="IPR002491">
    <property type="entry name" value="ABC_transptr_periplasmic_BD"/>
</dbReference>
<keyword evidence="5" id="KW-1185">Reference proteome</keyword>
<dbReference type="Gene3D" id="3.40.50.1980">
    <property type="entry name" value="Nitrogenase molybdenum iron protein domain"/>
    <property type="match status" value="2"/>
</dbReference>
<protein>
    <submittedName>
        <fullName evidence="4">Iron complex transport system substrate-binding protein</fullName>
    </submittedName>
</protein>
<dbReference type="NCBIfam" id="NF038402">
    <property type="entry name" value="TroA_like"/>
    <property type="match status" value="1"/>
</dbReference>
<dbReference type="AlphaFoldDB" id="A0A1M5YXZ3"/>
<feature type="chain" id="PRO_5013336683" evidence="2">
    <location>
        <begin position="21"/>
        <end position="278"/>
    </location>
</feature>
<evidence type="ECO:0000313" key="4">
    <source>
        <dbReference type="EMBL" id="SHI16887.1"/>
    </source>
</evidence>
<keyword evidence="1 2" id="KW-0732">Signal</keyword>
<evidence type="ECO:0000256" key="1">
    <source>
        <dbReference type="ARBA" id="ARBA00022729"/>
    </source>
</evidence>
<sequence>MTMPRWFAALCLFAAGMACAAQPAPRAAGRVVSLGGSVTEIIYDLGQGGRLVADDESSLYPEAATRLPRVGYYRAVPLEGVVAQRPDLVLASENAGPPKTLERLRGLGVAVKTVSDTPTIDSLYRRIEQVAQELQVPDEGRKLAAQVRQDVAAARSAPGPSRRALVLVNRSGPLLGAGSHTAAAAVLALAGLENALDKQTGYKPVSAEGLAVLAPEMIIITDASAQASGGLEKFKAGAGVSATPAAQQGRVVAMDDLLILGLGPRVGDAIRQLKAAAR</sequence>
<dbReference type="EMBL" id="FQXE01000011">
    <property type="protein sequence ID" value="SHI16887.1"/>
    <property type="molecule type" value="Genomic_DNA"/>
</dbReference>
<feature type="domain" description="Fe/B12 periplasmic-binding" evidence="3">
    <location>
        <begin position="30"/>
        <end position="278"/>
    </location>
</feature>
<proteinExistence type="predicted"/>
<gene>
    <name evidence="4" type="ORF">SAMN04488135_11158</name>
</gene>
<evidence type="ECO:0000259" key="3">
    <source>
        <dbReference type="PROSITE" id="PS50983"/>
    </source>
</evidence>
<dbReference type="SUPFAM" id="SSF53807">
    <property type="entry name" value="Helical backbone' metal receptor"/>
    <property type="match status" value="1"/>
</dbReference>
<dbReference type="PANTHER" id="PTHR30535:SF4">
    <property type="entry name" value="HEMIN-BINDING PERIPLASMIC PROTEIN HMUT"/>
    <property type="match status" value="1"/>
</dbReference>
<reference evidence="4 5" key="1">
    <citation type="submission" date="2016-11" db="EMBL/GenBank/DDBJ databases">
        <authorList>
            <person name="Jaros S."/>
            <person name="Januszkiewicz K."/>
            <person name="Wedrychowicz H."/>
        </authorList>
    </citation>
    <scope>NUCLEOTIDE SEQUENCE [LARGE SCALE GENOMIC DNA]</scope>
    <source>
        <strain evidence="4 5">CGMCC 1.10190</strain>
    </source>
</reference>
<dbReference type="Pfam" id="PF01497">
    <property type="entry name" value="Peripla_BP_2"/>
    <property type="match status" value="1"/>
</dbReference>
<name>A0A1M5YXZ3_9BURK</name>
<evidence type="ECO:0000313" key="5">
    <source>
        <dbReference type="Proteomes" id="UP000184226"/>
    </source>
</evidence>
<dbReference type="PROSITE" id="PS50983">
    <property type="entry name" value="FE_B12_PBP"/>
    <property type="match status" value="1"/>
</dbReference>